<reference evidence="27" key="1">
    <citation type="submission" date="2025-08" db="UniProtKB">
        <authorList>
            <consortium name="Ensembl"/>
        </authorList>
    </citation>
    <scope>IDENTIFICATION</scope>
</reference>
<evidence type="ECO:0000256" key="23">
    <source>
        <dbReference type="RuleBase" id="RU000688"/>
    </source>
</evidence>
<keyword evidence="17 23" id="KW-0807">Transducer</keyword>
<comment type="similarity">
    <text evidence="23">Belongs to the G-protein coupled receptor 1 family.</text>
</comment>
<keyword evidence="6" id="KW-1003">Cell membrane</keyword>
<accession>A0A672QPH1</accession>
<dbReference type="Pfam" id="PF00001">
    <property type="entry name" value="7tm_1"/>
    <property type="match status" value="1"/>
</dbReference>
<evidence type="ECO:0000256" key="9">
    <source>
        <dbReference type="ARBA" id="ARBA00022692"/>
    </source>
</evidence>
<evidence type="ECO:0000256" key="11">
    <source>
        <dbReference type="ARBA" id="ARBA00023040"/>
    </source>
</evidence>
<dbReference type="InParanoid" id="A0A672QPH1"/>
<keyword evidence="8" id="KW-0597">Phosphoprotein</keyword>
<keyword evidence="14" id="KW-1015">Disulfide bond</keyword>
<evidence type="ECO:0000256" key="20">
    <source>
        <dbReference type="ARBA" id="ARBA00025681"/>
    </source>
</evidence>
<comment type="subunit">
    <text evidence="22">Homo- and heterooligomer. Heterooligomerizes with ADRA1B homooligomers in cardiac myocytes. Interacts with CAVIN4.</text>
</comment>
<keyword evidence="16" id="KW-0325">Glycoprotein</keyword>
<comment type="function">
    <text evidence="20">This alpha-adrenergic receptor mediates its action by association with G proteins that activate a phosphatidylinositol-calcium second messenger system. Its effect is mediated by G(q) and G(11) proteins. Nuclear ADRA1A-ADRA1B heterooligomers regulate phenylephrine (PE)-stimulated ERK signaling in cardiac myocytes.</text>
</comment>
<dbReference type="PROSITE" id="PS50262">
    <property type="entry name" value="G_PROTEIN_RECEP_F1_2"/>
    <property type="match status" value="1"/>
</dbReference>
<dbReference type="Proteomes" id="UP000472262">
    <property type="component" value="Unassembled WGS sequence"/>
</dbReference>
<dbReference type="AlphaFoldDB" id="A0A672QPH1"/>
<evidence type="ECO:0000256" key="22">
    <source>
        <dbReference type="ARBA" id="ARBA00046949"/>
    </source>
</evidence>
<evidence type="ECO:0000256" key="12">
    <source>
        <dbReference type="ARBA" id="ARBA00023136"/>
    </source>
</evidence>
<evidence type="ECO:0000256" key="16">
    <source>
        <dbReference type="ARBA" id="ARBA00023180"/>
    </source>
</evidence>
<keyword evidence="10 25" id="KW-1133">Transmembrane helix</keyword>
<dbReference type="SMART" id="SM01381">
    <property type="entry name" value="7TM_GPCR_Srsx"/>
    <property type="match status" value="1"/>
</dbReference>
<keyword evidence="11 23" id="KW-0297">G-protein coupled receptor</keyword>
<dbReference type="InterPro" id="IPR001115">
    <property type="entry name" value="ADRA1B_rcpt"/>
</dbReference>
<dbReference type="SUPFAM" id="SSF81321">
    <property type="entry name" value="Family A G protein-coupled receptor-like"/>
    <property type="match status" value="1"/>
</dbReference>
<dbReference type="GO" id="GO:0019229">
    <property type="term" value="P:regulation of vasoconstriction"/>
    <property type="evidence" value="ECO:0007669"/>
    <property type="project" value="InterPro"/>
</dbReference>
<feature type="transmembrane region" description="Helical" evidence="25">
    <location>
        <begin position="163"/>
        <end position="183"/>
    </location>
</feature>
<evidence type="ECO:0000256" key="19">
    <source>
        <dbReference type="ARBA" id="ARBA00023288"/>
    </source>
</evidence>
<organism evidence="27 28">
    <name type="scientific">Sinocyclocheilus grahami</name>
    <name type="common">Dianchi golden-line fish</name>
    <name type="synonym">Barbus grahami</name>
    <dbReference type="NCBI Taxonomy" id="75366"/>
    <lineage>
        <taxon>Eukaryota</taxon>
        <taxon>Metazoa</taxon>
        <taxon>Chordata</taxon>
        <taxon>Craniata</taxon>
        <taxon>Vertebrata</taxon>
        <taxon>Euteleostomi</taxon>
        <taxon>Actinopterygii</taxon>
        <taxon>Neopterygii</taxon>
        <taxon>Teleostei</taxon>
        <taxon>Ostariophysi</taxon>
        <taxon>Cypriniformes</taxon>
        <taxon>Cyprinidae</taxon>
        <taxon>Cyprininae</taxon>
        <taxon>Sinocyclocheilus</taxon>
    </lineage>
</organism>
<feature type="region of interest" description="Disordered" evidence="24">
    <location>
        <begin position="411"/>
        <end position="484"/>
    </location>
</feature>
<dbReference type="GO" id="GO:0071880">
    <property type="term" value="P:adenylate cyclase-activating adrenergic receptor signaling pathway"/>
    <property type="evidence" value="ECO:0007669"/>
    <property type="project" value="TreeGrafter"/>
</dbReference>
<dbReference type="FunFam" id="1.20.1070.10:FF:000027">
    <property type="entry name" value="alpha-1A adrenergic receptor"/>
    <property type="match status" value="1"/>
</dbReference>
<feature type="domain" description="G-protein coupled receptors family 1 profile" evidence="26">
    <location>
        <begin position="63"/>
        <end position="350"/>
    </location>
</feature>
<evidence type="ECO:0000256" key="3">
    <source>
        <dbReference type="ARBA" id="ARBA00004496"/>
    </source>
</evidence>
<dbReference type="GO" id="GO:0005737">
    <property type="term" value="C:cytoplasm"/>
    <property type="evidence" value="ECO:0007669"/>
    <property type="project" value="UniProtKB-SubCell"/>
</dbReference>
<dbReference type="GO" id="GO:0007200">
    <property type="term" value="P:phospholipase C-activating G protein-coupled receptor signaling pathway"/>
    <property type="evidence" value="ECO:0007669"/>
    <property type="project" value="TreeGrafter"/>
</dbReference>
<feature type="transmembrane region" description="Helical" evidence="25">
    <location>
        <begin position="49"/>
        <end position="72"/>
    </location>
</feature>
<evidence type="ECO:0000259" key="26">
    <source>
        <dbReference type="PROSITE" id="PS50262"/>
    </source>
</evidence>
<feature type="transmembrane region" description="Helical" evidence="25">
    <location>
        <begin position="121"/>
        <end position="142"/>
    </location>
</feature>
<dbReference type="CDD" id="cd15326">
    <property type="entry name" value="7tmA_alpha1B_AR"/>
    <property type="match status" value="1"/>
</dbReference>
<dbReference type="GO" id="GO:0055117">
    <property type="term" value="P:regulation of cardiac muscle contraction"/>
    <property type="evidence" value="ECO:0007669"/>
    <property type="project" value="InterPro"/>
</dbReference>
<dbReference type="InterPro" id="IPR002233">
    <property type="entry name" value="ADR_fam"/>
</dbReference>
<dbReference type="GO" id="GO:0031965">
    <property type="term" value="C:nuclear membrane"/>
    <property type="evidence" value="ECO:0007669"/>
    <property type="project" value="UniProtKB-SubCell"/>
</dbReference>
<evidence type="ECO:0000313" key="27">
    <source>
        <dbReference type="Ensembl" id="ENSSGRP00000077925.1"/>
    </source>
</evidence>
<keyword evidence="13" id="KW-0564">Palmitate</keyword>
<feature type="transmembrane region" description="Helical" evidence="25">
    <location>
        <begin position="84"/>
        <end position="109"/>
    </location>
</feature>
<keyword evidence="19" id="KW-0449">Lipoprotein</keyword>
<dbReference type="OrthoDB" id="5977853at2759"/>
<dbReference type="PRINTS" id="PR00237">
    <property type="entry name" value="GPCRRHODOPSN"/>
</dbReference>
<keyword evidence="18" id="KW-0539">Nucleus</keyword>
<dbReference type="GO" id="GO:0071881">
    <property type="term" value="P:adenylate cyclase-inhibiting adrenergic receptor signaling pathway"/>
    <property type="evidence" value="ECO:0007669"/>
    <property type="project" value="UniProtKB-ARBA"/>
</dbReference>
<dbReference type="Gene3D" id="1.20.1070.10">
    <property type="entry name" value="Rhodopsin 7-helix transmembrane proteins"/>
    <property type="match status" value="1"/>
</dbReference>
<dbReference type="KEGG" id="sgh:107586059"/>
<evidence type="ECO:0000256" key="4">
    <source>
        <dbReference type="ARBA" id="ARBA00004651"/>
    </source>
</evidence>
<name>A0A672QPH1_SINGR</name>
<evidence type="ECO:0000256" key="10">
    <source>
        <dbReference type="ARBA" id="ARBA00022989"/>
    </source>
</evidence>
<keyword evidence="7" id="KW-0963">Cytoplasm</keyword>
<evidence type="ECO:0000256" key="18">
    <source>
        <dbReference type="ARBA" id="ARBA00023242"/>
    </source>
</evidence>
<comment type="subcellular location">
    <subcellularLocation>
        <location evidence="4">Cell membrane</location>
        <topology evidence="4">Multi-pass membrane protein</topology>
    </subcellularLocation>
    <subcellularLocation>
        <location evidence="3">Cytoplasm</location>
    </subcellularLocation>
    <subcellularLocation>
        <location evidence="2">Membrane</location>
        <location evidence="2">Caveola</location>
    </subcellularLocation>
    <subcellularLocation>
        <location evidence="1">Nucleus membrane</location>
        <topology evidence="1">Multi-pass membrane protein</topology>
    </subcellularLocation>
</comment>
<evidence type="ECO:0000256" key="14">
    <source>
        <dbReference type="ARBA" id="ARBA00023157"/>
    </source>
</evidence>
<evidence type="ECO:0000256" key="2">
    <source>
        <dbReference type="ARBA" id="ARBA00004345"/>
    </source>
</evidence>
<protein>
    <recommendedName>
        <fullName evidence="5">Alpha-1B adrenergic receptor</fullName>
    </recommendedName>
    <alternativeName>
        <fullName evidence="21">Alpha-1B adrenoreceptor</fullName>
    </alternativeName>
</protein>
<dbReference type="OMA" id="WREYNYR"/>
<dbReference type="PANTHER" id="PTHR24248">
    <property type="entry name" value="ADRENERGIC RECEPTOR-RELATED G-PROTEIN COUPLED RECEPTOR"/>
    <property type="match status" value="1"/>
</dbReference>
<dbReference type="GO" id="GO:0005901">
    <property type="term" value="C:caveola"/>
    <property type="evidence" value="ECO:0007669"/>
    <property type="project" value="UniProtKB-SubCell"/>
</dbReference>
<keyword evidence="9 23" id="KW-0812">Transmembrane</keyword>
<evidence type="ECO:0000256" key="1">
    <source>
        <dbReference type="ARBA" id="ARBA00004232"/>
    </source>
</evidence>
<evidence type="ECO:0000313" key="28">
    <source>
        <dbReference type="Proteomes" id="UP000472262"/>
    </source>
</evidence>
<evidence type="ECO:0000256" key="6">
    <source>
        <dbReference type="ARBA" id="ARBA00022475"/>
    </source>
</evidence>
<dbReference type="GO" id="GO:0007204">
    <property type="term" value="P:positive regulation of cytosolic calcium ion concentration"/>
    <property type="evidence" value="ECO:0007669"/>
    <property type="project" value="TreeGrafter"/>
</dbReference>
<dbReference type="PROSITE" id="PS00237">
    <property type="entry name" value="G_PROTEIN_RECEP_F1_1"/>
    <property type="match status" value="1"/>
</dbReference>
<feature type="transmembrane region" description="Helical" evidence="25">
    <location>
        <begin position="334"/>
        <end position="353"/>
    </location>
</feature>
<keyword evidence="28" id="KW-1185">Reference proteome</keyword>
<evidence type="ECO:0000256" key="15">
    <source>
        <dbReference type="ARBA" id="ARBA00023170"/>
    </source>
</evidence>
<keyword evidence="12 25" id="KW-0472">Membrane</keyword>
<evidence type="ECO:0000256" key="5">
    <source>
        <dbReference type="ARBA" id="ARBA00019292"/>
    </source>
</evidence>
<reference evidence="27" key="2">
    <citation type="submission" date="2025-09" db="UniProtKB">
        <authorList>
            <consortium name="Ensembl"/>
        </authorList>
    </citation>
    <scope>IDENTIFICATION</scope>
</reference>
<evidence type="ECO:0000256" key="13">
    <source>
        <dbReference type="ARBA" id="ARBA00023139"/>
    </source>
</evidence>
<evidence type="ECO:0000256" key="17">
    <source>
        <dbReference type="ARBA" id="ARBA00023224"/>
    </source>
</evidence>
<dbReference type="GO" id="GO:0004937">
    <property type="term" value="F:alpha1-adrenergic receptor activity"/>
    <property type="evidence" value="ECO:0007669"/>
    <property type="project" value="InterPro"/>
</dbReference>
<evidence type="ECO:0000256" key="24">
    <source>
        <dbReference type="SAM" id="MobiDB-lite"/>
    </source>
</evidence>
<evidence type="ECO:0000256" key="8">
    <source>
        <dbReference type="ARBA" id="ARBA00022553"/>
    </source>
</evidence>
<feature type="compositionally biased region" description="Polar residues" evidence="24">
    <location>
        <begin position="411"/>
        <end position="422"/>
    </location>
</feature>
<sequence length="484" mass="53888">MNQQNEDEVTRSWGSGSLDAYEGSAKFSNSSELNGTQLEPLLLSRAVPLGLALGTFIIFAVAGNILVILSVVCNRHLRSPTNYFIVNLAIADLLLGTTVLPVSATLEILGYWVFGRIFCDVWAAVDVLCCTASIMSLCVISIDRYIGVSHPLQYPNIVTGRRALLAMLGLWVLSLVISIGPLLGWKEPPSPDDTVCVITEEPFYALFSSLGSFYIPLIVILVMYCRVYVVAKRTTKNLEAGVKTETMNSGEITLRIHRGSQVHEDSGAAARGRGHQARNSLAVKLLKFSREKKAAKTLGVVVGMFTLCWLPFFLTLPIVAFNVSLRPPEIVFKIIFWLGYFNSCLNPIIYPCYSREFKLAFIRILKCRCHRGRRPGWRAYNYQGSHINSFYSRQDSKDSVNYGSYLNGSQRTLSSASPSPSYHTKGLSHFQEDGPRHARSRTPSVLSESTLDHHLEPVEEDPTQSVGNPDQAAFRNWPQEQLKE</sequence>
<gene>
    <name evidence="27" type="primary">adra1bb</name>
</gene>
<dbReference type="GO" id="GO:0043410">
    <property type="term" value="P:positive regulation of MAPK cascade"/>
    <property type="evidence" value="ECO:0007669"/>
    <property type="project" value="TreeGrafter"/>
</dbReference>
<feature type="transmembrane region" description="Helical" evidence="25">
    <location>
        <begin position="203"/>
        <end position="229"/>
    </location>
</feature>
<dbReference type="PRINTS" id="PR01103">
    <property type="entry name" value="ADRENERGICR"/>
</dbReference>
<dbReference type="PANTHER" id="PTHR24248:SF17">
    <property type="entry name" value="ALPHA-1B ADRENERGIC RECEPTOR"/>
    <property type="match status" value="1"/>
</dbReference>
<dbReference type="Ensembl" id="ENSSGRT00000082957.1">
    <property type="protein sequence ID" value="ENSSGRP00000077925.1"/>
    <property type="gene ID" value="ENSSGRG00000039456.1"/>
</dbReference>
<dbReference type="InterPro" id="IPR000276">
    <property type="entry name" value="GPCR_Rhodpsn"/>
</dbReference>
<proteinExistence type="inferred from homology"/>
<evidence type="ECO:0000256" key="21">
    <source>
        <dbReference type="ARBA" id="ARBA00029926"/>
    </source>
</evidence>
<evidence type="ECO:0000256" key="7">
    <source>
        <dbReference type="ARBA" id="ARBA00022490"/>
    </source>
</evidence>
<dbReference type="GO" id="GO:0007267">
    <property type="term" value="P:cell-cell signaling"/>
    <property type="evidence" value="ECO:0007669"/>
    <property type="project" value="TreeGrafter"/>
</dbReference>
<evidence type="ECO:0000256" key="25">
    <source>
        <dbReference type="SAM" id="Phobius"/>
    </source>
</evidence>
<feature type="transmembrane region" description="Helical" evidence="25">
    <location>
        <begin position="294"/>
        <end position="314"/>
    </location>
</feature>
<dbReference type="GO" id="GO:0004938">
    <property type="term" value="F:alpha2-adrenergic receptor activity"/>
    <property type="evidence" value="ECO:0007669"/>
    <property type="project" value="UniProtKB-ARBA"/>
</dbReference>
<keyword evidence="15 23" id="KW-0675">Receptor</keyword>
<dbReference type="InterPro" id="IPR017452">
    <property type="entry name" value="GPCR_Rhodpsn_7TM"/>
</dbReference>